<name>A0ACB9YIJ3_9PEZI</name>
<comment type="caution">
    <text evidence="1">The sequence shown here is derived from an EMBL/GenBank/DDBJ whole genome shotgun (WGS) entry which is preliminary data.</text>
</comment>
<evidence type="ECO:0000313" key="1">
    <source>
        <dbReference type="EMBL" id="KAI4858855.1"/>
    </source>
</evidence>
<reference evidence="1 2" key="1">
    <citation type="journal article" date="2022" name="New Phytol.">
        <title>Ecological generalism drives hyperdiversity of secondary metabolite gene clusters in xylarialean endophytes.</title>
        <authorList>
            <person name="Franco M.E.E."/>
            <person name="Wisecaver J.H."/>
            <person name="Arnold A.E."/>
            <person name="Ju Y.M."/>
            <person name="Slot J.C."/>
            <person name="Ahrendt S."/>
            <person name="Moore L.P."/>
            <person name="Eastman K.E."/>
            <person name="Scott K."/>
            <person name="Konkel Z."/>
            <person name="Mondo S.J."/>
            <person name="Kuo A."/>
            <person name="Hayes R.D."/>
            <person name="Haridas S."/>
            <person name="Andreopoulos B."/>
            <person name="Riley R."/>
            <person name="LaButti K."/>
            <person name="Pangilinan J."/>
            <person name="Lipzen A."/>
            <person name="Amirebrahimi M."/>
            <person name="Yan J."/>
            <person name="Adam C."/>
            <person name="Keymanesh K."/>
            <person name="Ng V."/>
            <person name="Louie K."/>
            <person name="Northen T."/>
            <person name="Drula E."/>
            <person name="Henrissat B."/>
            <person name="Hsieh H.M."/>
            <person name="Youens-Clark K."/>
            <person name="Lutzoni F."/>
            <person name="Miadlikowska J."/>
            <person name="Eastwood D.C."/>
            <person name="Hamelin R.C."/>
            <person name="Grigoriev I.V."/>
            <person name="U'Ren J.M."/>
        </authorList>
    </citation>
    <scope>NUCLEOTIDE SEQUENCE [LARGE SCALE GENOMIC DNA]</scope>
    <source>
        <strain evidence="1 2">CBS 119005</strain>
    </source>
</reference>
<protein>
    <submittedName>
        <fullName evidence="1">S-adenosyl-L-methionine-dependent methyltransferase</fullName>
    </submittedName>
</protein>
<gene>
    <name evidence="1" type="ORF">F4820DRAFT_441473</name>
</gene>
<dbReference type="EMBL" id="MU393679">
    <property type="protein sequence ID" value="KAI4858855.1"/>
    <property type="molecule type" value="Genomic_DNA"/>
</dbReference>
<evidence type="ECO:0000313" key="2">
    <source>
        <dbReference type="Proteomes" id="UP001497700"/>
    </source>
</evidence>
<keyword evidence="1" id="KW-0489">Methyltransferase</keyword>
<proteinExistence type="predicted"/>
<keyword evidence="1" id="KW-0808">Transferase</keyword>
<dbReference type="Proteomes" id="UP001497700">
    <property type="component" value="Unassembled WGS sequence"/>
</dbReference>
<sequence length="269" mass="29410">MHSSTSTTAQHDAVVDAMGGLVVCPIDLENPTLRILDSGTGDAYWLQDLVQTYPRLKEATLIGTDVVNAKFPKDSLPSSIYLQIQSITEPWPEEWKGTFDLVQQRLTLGACGTFPHGQAVKNLAELVKPGGWIQLIEPDQTCGVKDGPAMNDFITLVTWVFDMMGGGARYAYDIKQWLQEAGLVNVKELSIPLFLGASVSDKGLAERTARSTADAMLPLLKYLKVRGGDPPLPAGRLDSLVPRLYKELQEQGGFYPIRIIRGQAPAISK</sequence>
<accession>A0ACB9YIJ3</accession>
<organism evidence="1 2">
    <name type="scientific">Hypoxylon rubiginosum</name>
    <dbReference type="NCBI Taxonomy" id="110542"/>
    <lineage>
        <taxon>Eukaryota</taxon>
        <taxon>Fungi</taxon>
        <taxon>Dikarya</taxon>
        <taxon>Ascomycota</taxon>
        <taxon>Pezizomycotina</taxon>
        <taxon>Sordariomycetes</taxon>
        <taxon>Xylariomycetidae</taxon>
        <taxon>Xylariales</taxon>
        <taxon>Hypoxylaceae</taxon>
        <taxon>Hypoxylon</taxon>
    </lineage>
</organism>
<keyword evidence="2" id="KW-1185">Reference proteome</keyword>